<dbReference type="AlphaFoldDB" id="U2P736"/>
<keyword evidence="1" id="KW-0812">Transmembrane</keyword>
<feature type="transmembrane region" description="Helical" evidence="1">
    <location>
        <begin position="136"/>
        <end position="156"/>
    </location>
</feature>
<feature type="transmembrane region" description="Helical" evidence="1">
    <location>
        <begin position="112"/>
        <end position="130"/>
    </location>
</feature>
<proteinExistence type="predicted"/>
<keyword evidence="1" id="KW-1133">Transmembrane helix</keyword>
<name>U2P736_9BACT</name>
<accession>U2P736</accession>
<keyword evidence="3" id="KW-1185">Reference proteome</keyword>
<feature type="transmembrane region" description="Helical" evidence="1">
    <location>
        <begin position="177"/>
        <end position="199"/>
    </location>
</feature>
<feature type="transmembrane region" description="Helical" evidence="1">
    <location>
        <begin position="20"/>
        <end position="40"/>
    </location>
</feature>
<dbReference type="Proteomes" id="UP000016648">
    <property type="component" value="Unassembled WGS sequence"/>
</dbReference>
<protein>
    <submittedName>
        <fullName evidence="2">Putative membrane protein</fullName>
    </submittedName>
</protein>
<dbReference type="SUPFAM" id="SSF103473">
    <property type="entry name" value="MFS general substrate transporter"/>
    <property type="match status" value="1"/>
</dbReference>
<evidence type="ECO:0000256" key="1">
    <source>
        <dbReference type="SAM" id="Phobius"/>
    </source>
</evidence>
<organism evidence="2 3">
    <name type="scientific">Segatella baroniae F0067</name>
    <dbReference type="NCBI Taxonomy" id="1115809"/>
    <lineage>
        <taxon>Bacteria</taxon>
        <taxon>Pseudomonadati</taxon>
        <taxon>Bacteroidota</taxon>
        <taxon>Bacteroidia</taxon>
        <taxon>Bacteroidales</taxon>
        <taxon>Prevotellaceae</taxon>
        <taxon>Segatella</taxon>
    </lineage>
</organism>
<evidence type="ECO:0000313" key="3">
    <source>
        <dbReference type="Proteomes" id="UP000016648"/>
    </source>
</evidence>
<sequence>MGPLFALLVIRYERQNWGGLVPMALAFVALSLMSIVRFPFKAPEDHVPSLSLDRFFLPRGIVLFCNQALILLSIGLLLVGNFTPLFFAMLFAGCLLAVVSARFVFLNADLKSEIVTGHLLIVMALALMLLNHDDKALSYIEPALLGLGVGIVGARFQLFFIKLSNHCQRGTSQSSFFLSWETGLVAGVALGCFMLPHGKELLEEFAIAAAGISLLIYQFYTHTWYLKNKNR</sequence>
<evidence type="ECO:0000313" key="2">
    <source>
        <dbReference type="EMBL" id="ERK39504.1"/>
    </source>
</evidence>
<feature type="transmembrane region" description="Helical" evidence="1">
    <location>
        <begin position="205"/>
        <end position="226"/>
    </location>
</feature>
<dbReference type="InterPro" id="IPR036259">
    <property type="entry name" value="MFS_trans_sf"/>
</dbReference>
<keyword evidence="1" id="KW-0472">Membrane</keyword>
<dbReference type="EMBL" id="AWEY01000019">
    <property type="protein sequence ID" value="ERK39504.1"/>
    <property type="molecule type" value="Genomic_DNA"/>
</dbReference>
<reference evidence="2 3" key="1">
    <citation type="submission" date="2013-08" db="EMBL/GenBank/DDBJ databases">
        <authorList>
            <person name="Durkin A.S."/>
            <person name="Haft D.R."/>
            <person name="McCorrison J."/>
            <person name="Torralba M."/>
            <person name="Gillis M."/>
            <person name="Haft D.H."/>
            <person name="Methe B."/>
            <person name="Sutton G."/>
            <person name="Nelson K.E."/>
        </authorList>
    </citation>
    <scope>NUCLEOTIDE SEQUENCE [LARGE SCALE GENOMIC DNA]</scope>
    <source>
        <strain evidence="2 3">F0067</strain>
    </source>
</reference>
<feature type="transmembrane region" description="Helical" evidence="1">
    <location>
        <begin position="61"/>
        <end position="79"/>
    </location>
</feature>
<feature type="transmembrane region" description="Helical" evidence="1">
    <location>
        <begin position="85"/>
        <end position="105"/>
    </location>
</feature>
<gene>
    <name evidence="2" type="ORF">HMPREF9135_2419</name>
</gene>
<dbReference type="PATRIC" id="fig|1115809.3.peg.1152"/>
<comment type="caution">
    <text evidence="2">The sequence shown here is derived from an EMBL/GenBank/DDBJ whole genome shotgun (WGS) entry which is preliminary data.</text>
</comment>